<name>A0A075G487_9ARCH</name>
<dbReference type="SUPFAM" id="SSF47336">
    <property type="entry name" value="ACP-like"/>
    <property type="match status" value="1"/>
</dbReference>
<reference evidence="1" key="1">
    <citation type="journal article" date="2014" name="Genome Biol. Evol.">
        <title>Pangenome evidence for extensive interdomain horizontal transfer affecting lineage core and shell genes in uncultured planktonic thaumarchaeota and euryarchaeota.</title>
        <authorList>
            <person name="Deschamps P."/>
            <person name="Zivanovic Y."/>
            <person name="Moreira D."/>
            <person name="Rodriguez-Valera F."/>
            <person name="Lopez-Garcia P."/>
        </authorList>
    </citation>
    <scope>NUCLEOTIDE SEQUENCE</scope>
</reference>
<evidence type="ECO:0000313" key="1">
    <source>
        <dbReference type="EMBL" id="AIE96616.1"/>
    </source>
</evidence>
<accession>A0A075G487</accession>
<dbReference type="AlphaFoldDB" id="A0A075G487"/>
<sequence>MSEELYQIIARVMKIPLSEINDDSGPKTIPSWTSFNGYVLLHELVNHFNVQFTIDEAMDVQKISDIKRHLRNHGVTLDG</sequence>
<proteinExistence type="predicted"/>
<dbReference type="EMBL" id="KF900484">
    <property type="protein sequence ID" value="AIE96616.1"/>
    <property type="molecule type" value="Genomic_DNA"/>
</dbReference>
<dbReference type="Gene3D" id="1.10.1200.10">
    <property type="entry name" value="ACP-like"/>
    <property type="match status" value="1"/>
</dbReference>
<protein>
    <submittedName>
        <fullName evidence="1">Acyl carrier protein</fullName>
    </submittedName>
</protein>
<organism evidence="1">
    <name type="scientific">uncultured marine thaumarchaeote AD1000_82_B05</name>
    <dbReference type="NCBI Taxonomy" id="1455944"/>
    <lineage>
        <taxon>Archaea</taxon>
        <taxon>Nitrososphaerota</taxon>
        <taxon>environmental samples</taxon>
    </lineage>
</organism>
<dbReference type="InterPro" id="IPR036736">
    <property type="entry name" value="ACP-like_sf"/>
</dbReference>